<dbReference type="OrthoDB" id="2376423at2759"/>
<comment type="caution">
    <text evidence="2">The sequence shown here is derived from an EMBL/GenBank/DDBJ whole genome shotgun (WGS) entry which is preliminary data.</text>
</comment>
<dbReference type="Pfam" id="PF08238">
    <property type="entry name" value="Sel1"/>
    <property type="match status" value="3"/>
</dbReference>
<evidence type="ECO:0000259" key="1">
    <source>
        <dbReference type="PROSITE" id="PS50011"/>
    </source>
</evidence>
<reference evidence="2" key="1">
    <citation type="submission" date="2020-05" db="EMBL/GenBank/DDBJ databases">
        <authorList>
            <person name="Rincon C."/>
            <person name="Sanders R I."/>
            <person name="Robbins C."/>
            <person name="Chaturvedi A."/>
        </authorList>
    </citation>
    <scope>NUCLEOTIDE SEQUENCE</scope>
    <source>
        <strain evidence="2">CHB12</strain>
    </source>
</reference>
<dbReference type="Pfam" id="PF07714">
    <property type="entry name" value="PK_Tyr_Ser-Thr"/>
    <property type="match status" value="2"/>
</dbReference>
<dbReference type="InterPro" id="IPR059179">
    <property type="entry name" value="MLKL-like_MCAfunc"/>
</dbReference>
<dbReference type="PANTHER" id="PTHR44329">
    <property type="entry name" value="SERINE/THREONINE-PROTEIN KINASE TNNI3K-RELATED"/>
    <property type="match status" value="1"/>
</dbReference>
<dbReference type="CDD" id="cd21037">
    <property type="entry name" value="MLKL_NTD"/>
    <property type="match status" value="1"/>
</dbReference>
<feature type="domain" description="Protein kinase" evidence="1">
    <location>
        <begin position="36"/>
        <end position="307"/>
    </location>
</feature>
<dbReference type="GO" id="GO:0005524">
    <property type="term" value="F:ATP binding"/>
    <property type="evidence" value="ECO:0007669"/>
    <property type="project" value="InterPro"/>
</dbReference>
<protein>
    <recommendedName>
        <fullName evidence="1">Protein kinase domain-containing protein</fullName>
    </recommendedName>
</protein>
<gene>
    <name evidence="2" type="ORF">CHRIB12_LOCUS20675</name>
</gene>
<evidence type="ECO:0000313" key="3">
    <source>
        <dbReference type="Proteomes" id="UP000684084"/>
    </source>
</evidence>
<dbReference type="Proteomes" id="UP000684084">
    <property type="component" value="Unassembled WGS sequence"/>
</dbReference>
<dbReference type="VEuPathDB" id="FungiDB:RhiirFUN_005053"/>
<proteinExistence type="predicted"/>
<dbReference type="InterPro" id="IPR054000">
    <property type="entry name" value="MLKL_N"/>
</dbReference>
<sequence length="1714" mass="198369">MQQVFSELKLVNLNTSELIEKCIKEKHVEYYEYNEFNEIEEIARGLISKVFKARWGRNEKCVALKLFNITDSAIAKEFVHEIILRREVDLSNVMVKLFGITKTDSDKYLLVTEYAEGGTLRNYLKENFPSLHWLDKYRLALQLSSAIRYLHEREMVHKDLHSNSILIQQNSIRLADSGLSRRIKDVSRTSLNSFDTIPYTDPRCINIKEKSSNAHEGGIQMEKLDLNEKSDIYSLGVIFWELSSGKKPFSDDEYDSPLAMKIKKGLREGMIERTPEKYSNLYTKCWDSDPDKRPTIQEIMMNLESMVSSQHVIQHFKLNYGLFLDGFRIIPSKQAVLVESGELNMNLYEGYPLMYTSINDRSSNTNLLSFNSEDCTEFNESLQPSDICINFPVAEITYTADLSESYLNFTDDDMTLYEMYGHIFPKRILIGGKLFIDGLKSATSRQIDLFVSFLTWAYDSARYRKENPFGNLSAMKFFPKITTLEEEEIDTPSKLVNWMNNLYQKNMASIISYKNLVPISELRFGTSASLSSSDDKQPGVASFKEKLSLEEWVKDSIYVNLIRWIKELHLVQGLIINKHFELENKKKIAIDFINVPRVNPSDKSYLEMIKQTPTLEEFFISNMSNKDMTLLPFIKNSVKSIDLSYGNYKHFMINCERYDISLSRSDIKAADNFKQAIEEALESMKPFMSLQNVFDEYGYFFPLNIVLGKSLKNILPNPSSFTFEKFHLEIPLFESIKSHLDKLDITYLLTKKGNVIEINDLYGWIQNTNDDLEIVKFDKIISLYDILEEKQKDKINIVLNNQDKLKIIMTGTVDLKDLDINNTEHFKRINIKPSLENGNYEVFGSIISKDKKENLKLDFFITFGLYDINGFSAMIKTLNIENQKINISECYILWMIIGKPLELSVFSPKNRELQVYYMREYIILQPDKSHYTIRTSRQLSQEDMISVNIYCSTTNCGPMDVKFVGWSKNSISFQIIYNNTVISVDNDNDTDPLISIDILISILSSKYKKLKIDNEEKESYLNLIGYILSNENFIKESSGEDDPNNAYIKKNMSFDNSISIDENYDETSKLNIDTKKNSTLEAIGVVINVAQTFDEFAPLIGTFLALGDEIKKLYDKAKYNKELCSFLLKRCNGAMAAVRDLDMRKTENRGFFSKKGNLQLFKEFVKCMEKIKKFVANVSQLNKLKKYFYAKKIEEELTELVKEFNGYMRSLNFSINVQFTDDFATVKSDLKGINEILSHIWGVSDDKQSQRDILYDIYSITKKHKNFQKQVKHNASGVEENEPLLDADQSNNKEIQIELRSEVNILKLLKNFKHIISFYGVAQEDTKYYLVTEWMKFGNLHEYYTNFKDNIDLKTKIKFALDICRGIAYLHECEILHRDIQSENILVDGKHKVKIANFGSSRKFSDITRNILQNLENIRYMAPEKLGVENDNNNNNDAQKKKVPYDSKCEIYSVGALLWEIAELKKPHYDLDKSILLDGIRKRVSERYCLPFSNDVPTEWRTIVTRAMEYDSMWRISIPDICRDFYNLSNKIHSDSLQNNTVLSTSNDFCTKILSVDEAINVHRSTNGNKQLALQSFKYHSPTNLEAKYWLGYYYYHEEKIPELQQINKDEKIRIAANIFKETADKGNPSAQLRYGMCLWEGNGVGINTLEAFKYLKMAANQGNSAAMYIVGKAYWKGGNGIEIDKRQGAEYLKKAASSNHPKAKEMCNELGIN</sequence>
<dbReference type="Pfam" id="PF22215">
    <property type="entry name" value="MLKL_N"/>
    <property type="match status" value="1"/>
</dbReference>
<dbReference type="InterPro" id="IPR000719">
    <property type="entry name" value="Prot_kinase_dom"/>
</dbReference>
<organism evidence="2 3">
    <name type="scientific">Rhizophagus irregularis</name>
    <dbReference type="NCBI Taxonomy" id="588596"/>
    <lineage>
        <taxon>Eukaryota</taxon>
        <taxon>Fungi</taxon>
        <taxon>Fungi incertae sedis</taxon>
        <taxon>Mucoromycota</taxon>
        <taxon>Glomeromycotina</taxon>
        <taxon>Glomeromycetes</taxon>
        <taxon>Glomerales</taxon>
        <taxon>Glomeraceae</taxon>
        <taxon>Rhizophagus</taxon>
    </lineage>
</organism>
<dbReference type="InterPro" id="IPR006597">
    <property type="entry name" value="Sel1-like"/>
</dbReference>
<feature type="domain" description="Protein kinase" evidence="1">
    <location>
        <begin position="1230"/>
        <end position="1526"/>
    </location>
</feature>
<dbReference type="InterPro" id="IPR051681">
    <property type="entry name" value="Ser/Thr_Kinases-Pseudokinases"/>
</dbReference>
<accession>A0A915ZSX3</accession>
<dbReference type="PROSITE" id="PS50011">
    <property type="entry name" value="PROTEIN_KINASE_DOM"/>
    <property type="match status" value="2"/>
</dbReference>
<dbReference type="InterPro" id="IPR001245">
    <property type="entry name" value="Ser-Thr/Tyr_kinase_cat_dom"/>
</dbReference>
<name>A0A915ZSX3_9GLOM</name>
<dbReference type="SMART" id="SM00220">
    <property type="entry name" value="S_TKc"/>
    <property type="match status" value="2"/>
</dbReference>
<dbReference type="SMART" id="SM00671">
    <property type="entry name" value="SEL1"/>
    <property type="match status" value="3"/>
</dbReference>
<evidence type="ECO:0000313" key="2">
    <source>
        <dbReference type="EMBL" id="CAB5388618.1"/>
    </source>
</evidence>
<dbReference type="VEuPathDB" id="FungiDB:RhiirFUN_005059"/>
<dbReference type="EMBL" id="CAGKOT010000062">
    <property type="protein sequence ID" value="CAB5388618.1"/>
    <property type="molecule type" value="Genomic_DNA"/>
</dbReference>
<dbReference type="GO" id="GO:0004674">
    <property type="term" value="F:protein serine/threonine kinase activity"/>
    <property type="evidence" value="ECO:0007669"/>
    <property type="project" value="TreeGrafter"/>
</dbReference>
<dbReference type="VEuPathDB" id="FungiDB:RhiirFUN_005061"/>